<keyword evidence="1" id="KW-0539">Nucleus</keyword>
<dbReference type="PANTHER" id="PTHR13063">
    <property type="entry name" value="ENOS INTERACTING PROTEIN"/>
    <property type="match status" value="1"/>
</dbReference>
<organism evidence="4 5">
    <name type="scientific">Naematelia encephala</name>
    <dbReference type="NCBI Taxonomy" id="71784"/>
    <lineage>
        <taxon>Eukaryota</taxon>
        <taxon>Fungi</taxon>
        <taxon>Dikarya</taxon>
        <taxon>Basidiomycota</taxon>
        <taxon>Agaricomycotina</taxon>
        <taxon>Tremellomycetes</taxon>
        <taxon>Tremellales</taxon>
        <taxon>Naemateliaceae</taxon>
        <taxon>Naematelia</taxon>
    </lineage>
</organism>
<feature type="coiled-coil region" evidence="2">
    <location>
        <begin position="71"/>
        <end position="98"/>
    </location>
</feature>
<comment type="caution">
    <text evidence="4">The sequence shown here is derived from an EMBL/GenBank/DDBJ whole genome shotgun (WGS) entry which is preliminary data.</text>
</comment>
<accession>A0A1Y2BA48</accession>
<name>A0A1Y2BA48_9TREE</name>
<dbReference type="PIRSF" id="PIRSF023577">
    <property type="entry name" value="ENOS_interacting"/>
    <property type="match status" value="1"/>
</dbReference>
<reference evidence="4 5" key="1">
    <citation type="submission" date="2016-07" db="EMBL/GenBank/DDBJ databases">
        <title>Pervasive Adenine N6-methylation of Active Genes in Fungi.</title>
        <authorList>
            <consortium name="DOE Joint Genome Institute"/>
            <person name="Mondo S.J."/>
            <person name="Dannebaum R.O."/>
            <person name="Kuo R.C."/>
            <person name="Labutti K."/>
            <person name="Haridas S."/>
            <person name="Kuo A."/>
            <person name="Salamov A."/>
            <person name="Ahrendt S.R."/>
            <person name="Lipzen A."/>
            <person name="Sullivan W."/>
            <person name="Andreopoulos W.B."/>
            <person name="Clum A."/>
            <person name="Lindquist E."/>
            <person name="Daum C."/>
            <person name="Ramamoorthy G.K."/>
            <person name="Gryganskyi A."/>
            <person name="Culley D."/>
            <person name="Magnuson J.K."/>
            <person name="James T.Y."/>
            <person name="O'Malley M.A."/>
            <person name="Stajich J.E."/>
            <person name="Spatafora J.W."/>
            <person name="Visel A."/>
            <person name="Grigoriev I.V."/>
        </authorList>
    </citation>
    <scope>NUCLEOTIDE SEQUENCE [LARGE SCALE GENOMIC DNA]</scope>
    <source>
        <strain evidence="4 5">68-887.2</strain>
    </source>
</reference>
<evidence type="ECO:0000313" key="4">
    <source>
        <dbReference type="EMBL" id="ORY31390.1"/>
    </source>
</evidence>
<protein>
    <recommendedName>
        <fullName evidence="6">RING-type domain-containing protein</fullName>
    </recommendedName>
</protein>
<gene>
    <name evidence="4" type="ORF">BCR39DRAFT_526397</name>
</gene>
<dbReference type="GO" id="GO:0061630">
    <property type="term" value="F:ubiquitin protein ligase activity"/>
    <property type="evidence" value="ECO:0007669"/>
    <property type="project" value="InterPro"/>
</dbReference>
<feature type="compositionally biased region" description="Basic and acidic residues" evidence="3">
    <location>
        <begin position="257"/>
        <end position="266"/>
    </location>
</feature>
<dbReference type="InterPro" id="IPR016818">
    <property type="entry name" value="NOSIP"/>
</dbReference>
<dbReference type="InterPro" id="IPR013083">
    <property type="entry name" value="Znf_RING/FYVE/PHD"/>
</dbReference>
<keyword evidence="2" id="KW-0175">Coiled coil</keyword>
<dbReference type="InParanoid" id="A0A1Y2BA48"/>
<comment type="subcellular location">
    <subcellularLocation>
        <location evidence="1">Nucleus</location>
    </subcellularLocation>
</comment>
<keyword evidence="5" id="KW-1185">Reference proteome</keyword>
<dbReference type="Gene3D" id="3.30.40.10">
    <property type="entry name" value="Zinc/RING finger domain, C3HC4 (zinc finger)"/>
    <property type="match status" value="1"/>
</dbReference>
<dbReference type="STRING" id="71784.A0A1Y2BA48"/>
<dbReference type="GO" id="GO:0005634">
    <property type="term" value="C:nucleus"/>
    <property type="evidence" value="ECO:0007669"/>
    <property type="project" value="UniProtKB-SubCell"/>
</dbReference>
<evidence type="ECO:0008006" key="6">
    <source>
        <dbReference type="Google" id="ProtNLM"/>
    </source>
</evidence>
<evidence type="ECO:0000256" key="1">
    <source>
        <dbReference type="PIRNR" id="PIRNR023577"/>
    </source>
</evidence>
<dbReference type="PANTHER" id="PTHR13063:SF10">
    <property type="entry name" value="NITRIC OXIDE SYNTHASE-INTERACTING PROTEIN"/>
    <property type="match status" value="1"/>
</dbReference>
<dbReference type="EMBL" id="MCFC01000015">
    <property type="protein sequence ID" value="ORY31390.1"/>
    <property type="molecule type" value="Genomic_DNA"/>
</dbReference>
<sequence>MTRSHARNNTTQSTLTYYERSLLRKGNEAQRIGQDSFKPLDSCYLCLSKVTSPFACPQGHIYCQECILSNLITQKASIEAQRREMERWEAREEQERFEAKQRARERVISDFEKGMGLGGAGGRKLFEDRGDKDTVGRLFELNGDVVEKVAKEAEEKALRTIEAEQAEGRKAKLAAFWLPSLAPEAKLGPLKDVKLQTLCHMGGHPHPVSRKTLLPVIFTYPTPTSKPTCPSCTKELSNSTSSVLLSSRSPAVAPDAPKGDRDDEQPKKKKSKKDKEDPFVCGHVVCKTCTDTIVKPSGRCCVCEAKVDEGGQIPLGKEGTGFAAAGGAEAKNSRAITFRV</sequence>
<dbReference type="OrthoDB" id="116827at2759"/>
<comment type="similarity">
    <text evidence="1">Belongs to the NOSIP family.</text>
</comment>
<evidence type="ECO:0000256" key="2">
    <source>
        <dbReference type="SAM" id="Coils"/>
    </source>
</evidence>
<feature type="region of interest" description="Disordered" evidence="3">
    <location>
        <begin position="241"/>
        <end position="275"/>
    </location>
</feature>
<dbReference type="AlphaFoldDB" id="A0A1Y2BA48"/>
<evidence type="ECO:0000256" key="3">
    <source>
        <dbReference type="SAM" id="MobiDB-lite"/>
    </source>
</evidence>
<dbReference type="Proteomes" id="UP000193986">
    <property type="component" value="Unassembled WGS sequence"/>
</dbReference>
<proteinExistence type="inferred from homology"/>
<evidence type="ECO:0000313" key="5">
    <source>
        <dbReference type="Proteomes" id="UP000193986"/>
    </source>
</evidence>
<dbReference type="SUPFAM" id="SSF57850">
    <property type="entry name" value="RING/U-box"/>
    <property type="match status" value="1"/>
</dbReference>